<accession>A0A0A9FJ63</accession>
<proteinExistence type="predicted"/>
<organism evidence="1">
    <name type="scientific">Arundo donax</name>
    <name type="common">Giant reed</name>
    <name type="synonym">Donax arundinaceus</name>
    <dbReference type="NCBI Taxonomy" id="35708"/>
    <lineage>
        <taxon>Eukaryota</taxon>
        <taxon>Viridiplantae</taxon>
        <taxon>Streptophyta</taxon>
        <taxon>Embryophyta</taxon>
        <taxon>Tracheophyta</taxon>
        <taxon>Spermatophyta</taxon>
        <taxon>Magnoliopsida</taxon>
        <taxon>Liliopsida</taxon>
        <taxon>Poales</taxon>
        <taxon>Poaceae</taxon>
        <taxon>PACMAD clade</taxon>
        <taxon>Arundinoideae</taxon>
        <taxon>Arundineae</taxon>
        <taxon>Arundo</taxon>
    </lineage>
</organism>
<sequence length="40" mass="4493">MKISRYGKSPTNKRANGSPVLLSTAWMMKSLTRTTTDSYL</sequence>
<name>A0A0A9FJ63_ARUDO</name>
<reference evidence="1" key="1">
    <citation type="submission" date="2014-09" db="EMBL/GenBank/DDBJ databases">
        <authorList>
            <person name="Magalhaes I.L.F."/>
            <person name="Oliveira U."/>
            <person name="Santos F.R."/>
            <person name="Vidigal T.H.D.A."/>
            <person name="Brescovit A.D."/>
            <person name="Santos A.J."/>
        </authorList>
    </citation>
    <scope>NUCLEOTIDE SEQUENCE</scope>
    <source>
        <tissue evidence="1">Shoot tissue taken approximately 20 cm above the soil surface</tissue>
    </source>
</reference>
<protein>
    <submittedName>
        <fullName evidence="1">Uncharacterized protein</fullName>
    </submittedName>
</protein>
<reference evidence="1" key="2">
    <citation type="journal article" date="2015" name="Data Brief">
        <title>Shoot transcriptome of the giant reed, Arundo donax.</title>
        <authorList>
            <person name="Barrero R.A."/>
            <person name="Guerrero F.D."/>
            <person name="Moolhuijzen P."/>
            <person name="Goolsby J.A."/>
            <person name="Tidwell J."/>
            <person name="Bellgard S.E."/>
            <person name="Bellgard M.I."/>
        </authorList>
    </citation>
    <scope>NUCLEOTIDE SEQUENCE</scope>
    <source>
        <tissue evidence="1">Shoot tissue taken approximately 20 cm above the soil surface</tissue>
    </source>
</reference>
<evidence type="ECO:0000313" key="1">
    <source>
        <dbReference type="EMBL" id="JAE10131.1"/>
    </source>
</evidence>
<dbReference type="AlphaFoldDB" id="A0A0A9FJ63"/>
<dbReference type="EMBL" id="GBRH01187765">
    <property type="protein sequence ID" value="JAE10131.1"/>
    <property type="molecule type" value="Transcribed_RNA"/>
</dbReference>